<dbReference type="AlphaFoldDB" id="A0A7W6MQ62"/>
<dbReference type="PANTHER" id="PTHR13789">
    <property type="entry name" value="MONOOXYGENASE"/>
    <property type="match status" value="1"/>
</dbReference>
<dbReference type="Pfam" id="PF01494">
    <property type="entry name" value="FAD_binding_3"/>
    <property type="match status" value="1"/>
</dbReference>
<dbReference type="GO" id="GO:0004497">
    <property type="term" value="F:monooxygenase activity"/>
    <property type="evidence" value="ECO:0007669"/>
    <property type="project" value="UniProtKB-KW"/>
</dbReference>
<keyword evidence="2" id="KW-0503">Monooxygenase</keyword>
<comment type="caution">
    <text evidence="4">The sequence shown here is derived from an EMBL/GenBank/DDBJ whole genome shotgun (WGS) entry which is preliminary data.</text>
</comment>
<accession>A0A7W6MQ62</accession>
<dbReference type="InterPro" id="IPR050493">
    <property type="entry name" value="FAD-dep_Monooxygenase_BioMet"/>
</dbReference>
<feature type="domain" description="FAD-binding" evidence="3">
    <location>
        <begin position="2"/>
        <end position="327"/>
    </location>
</feature>
<dbReference type="PANTHER" id="PTHR13789:SF309">
    <property type="entry name" value="PUTATIVE (AFU_ORTHOLOGUE AFUA_6G14510)-RELATED"/>
    <property type="match status" value="1"/>
</dbReference>
<sequence>MKILIVGAGLAGLSLARALLNRGIHADIIERRPDWNTPGFGLFLPGNASRALADLGLLSKATHSAVPIRRQDFYDYRGTYLSTIDSEAFWADCGPCLGMPRAVMHAILRESVAELPIRTGRTIAKLRQVAEGCLVTFDDDSTETYDLVVGADGLNSRVRQMAIDPAPPTYTGNGCWRFFAANVPGIDAWTVMVAKGRTMLAEPIDRSTLYVYIDITQAANDPRELATGAELQAIFADFAAPLGPLLEQLLPATPLHFSRIETVRPKADFSGRVVLIGDAAHATSPSMAEGAGMAFEDAVLLADAITATDDLGAALEGYAARRNPRVSWVQKQSEARDRLRRLPLAISGGLLRYAGGSLYRRSYTPLLAEA</sequence>
<organism evidence="4 5">
    <name type="scientific">Aurantimonas endophytica</name>
    <dbReference type="NCBI Taxonomy" id="1522175"/>
    <lineage>
        <taxon>Bacteria</taxon>
        <taxon>Pseudomonadati</taxon>
        <taxon>Pseudomonadota</taxon>
        <taxon>Alphaproteobacteria</taxon>
        <taxon>Hyphomicrobiales</taxon>
        <taxon>Aurantimonadaceae</taxon>
        <taxon>Aurantimonas</taxon>
    </lineage>
</organism>
<evidence type="ECO:0000259" key="3">
    <source>
        <dbReference type="Pfam" id="PF01494"/>
    </source>
</evidence>
<dbReference type="Gene3D" id="3.50.50.60">
    <property type="entry name" value="FAD/NAD(P)-binding domain"/>
    <property type="match status" value="1"/>
</dbReference>
<dbReference type="InterPro" id="IPR036188">
    <property type="entry name" value="FAD/NAD-bd_sf"/>
</dbReference>
<dbReference type="PRINTS" id="PR00420">
    <property type="entry name" value="RNGMNOXGNASE"/>
</dbReference>
<dbReference type="Proteomes" id="UP000588647">
    <property type="component" value="Unassembled WGS sequence"/>
</dbReference>
<dbReference type="GO" id="GO:0071949">
    <property type="term" value="F:FAD binding"/>
    <property type="evidence" value="ECO:0007669"/>
    <property type="project" value="InterPro"/>
</dbReference>
<proteinExistence type="predicted"/>
<evidence type="ECO:0000313" key="5">
    <source>
        <dbReference type="Proteomes" id="UP000588647"/>
    </source>
</evidence>
<name>A0A7W6MQ62_9HYPH</name>
<protein>
    <submittedName>
        <fullName evidence="4">2-polyprenyl-6-methoxyphenol hydroxylase-like FAD-dependent oxidoreductase</fullName>
    </submittedName>
</protein>
<evidence type="ECO:0000256" key="1">
    <source>
        <dbReference type="ARBA" id="ARBA00023002"/>
    </source>
</evidence>
<keyword evidence="5" id="KW-1185">Reference proteome</keyword>
<evidence type="ECO:0000256" key="2">
    <source>
        <dbReference type="ARBA" id="ARBA00023033"/>
    </source>
</evidence>
<dbReference type="SUPFAM" id="SSF51905">
    <property type="entry name" value="FAD/NAD(P)-binding domain"/>
    <property type="match status" value="1"/>
</dbReference>
<dbReference type="EMBL" id="JACIEM010000003">
    <property type="protein sequence ID" value="MBB4003619.1"/>
    <property type="molecule type" value="Genomic_DNA"/>
</dbReference>
<keyword evidence="1" id="KW-0560">Oxidoreductase</keyword>
<evidence type="ECO:0000313" key="4">
    <source>
        <dbReference type="EMBL" id="MBB4003619.1"/>
    </source>
</evidence>
<gene>
    <name evidence="4" type="ORF">GGR03_002700</name>
</gene>
<reference evidence="4 5" key="1">
    <citation type="submission" date="2020-08" db="EMBL/GenBank/DDBJ databases">
        <title>Genomic Encyclopedia of Type Strains, Phase IV (KMG-IV): sequencing the most valuable type-strain genomes for metagenomic binning, comparative biology and taxonomic classification.</title>
        <authorList>
            <person name="Goeker M."/>
        </authorList>
    </citation>
    <scope>NUCLEOTIDE SEQUENCE [LARGE SCALE GENOMIC DNA]</scope>
    <source>
        <strain evidence="4 5">DSM 103570</strain>
    </source>
</reference>
<dbReference type="InterPro" id="IPR002938">
    <property type="entry name" value="FAD-bd"/>
</dbReference>
<dbReference type="RefSeq" id="WP_183208776.1">
    <property type="nucleotide sequence ID" value="NZ_JAAAMM010000003.1"/>
</dbReference>